<evidence type="ECO:0000256" key="6">
    <source>
        <dbReference type="ARBA" id="ARBA00022989"/>
    </source>
</evidence>
<dbReference type="EMBL" id="QLIX01000017">
    <property type="protein sequence ID" value="RAI57459.1"/>
    <property type="molecule type" value="Genomic_DNA"/>
</dbReference>
<dbReference type="GO" id="GO:0005886">
    <property type="term" value="C:plasma membrane"/>
    <property type="evidence" value="ECO:0007669"/>
    <property type="project" value="UniProtKB-SubCell"/>
</dbReference>
<evidence type="ECO:0000256" key="5">
    <source>
        <dbReference type="ARBA" id="ARBA00022692"/>
    </source>
</evidence>
<feature type="transmembrane region" description="Helical" evidence="9">
    <location>
        <begin position="358"/>
        <end position="391"/>
    </location>
</feature>
<gene>
    <name evidence="10" type="ORF">DOO78_18930</name>
</gene>
<proteinExistence type="inferred from homology"/>
<feature type="transmembrane region" description="Helical" evidence="9">
    <location>
        <begin position="297"/>
        <end position="319"/>
    </location>
</feature>
<comment type="similarity">
    <text evidence="2">Belongs to the autoinducer-2 exporter (AI-2E) (TC 2.A.86) family.</text>
</comment>
<dbReference type="InterPro" id="IPR002549">
    <property type="entry name" value="AI-2E-like"/>
</dbReference>
<evidence type="ECO:0000256" key="9">
    <source>
        <dbReference type="SAM" id="Phobius"/>
    </source>
</evidence>
<feature type="region of interest" description="Disordered" evidence="8">
    <location>
        <begin position="1"/>
        <end position="52"/>
    </location>
</feature>
<dbReference type="GO" id="GO:0055085">
    <property type="term" value="P:transmembrane transport"/>
    <property type="evidence" value="ECO:0007669"/>
    <property type="project" value="TreeGrafter"/>
</dbReference>
<evidence type="ECO:0000256" key="7">
    <source>
        <dbReference type="ARBA" id="ARBA00023136"/>
    </source>
</evidence>
<keyword evidence="4" id="KW-1003">Cell membrane</keyword>
<protein>
    <submittedName>
        <fullName evidence="10">AI-2E family transporter</fullName>
    </submittedName>
</protein>
<name>A0A327M3Y2_9PROT</name>
<reference evidence="11" key="1">
    <citation type="submission" date="2018-06" db="EMBL/GenBank/DDBJ databases">
        <authorList>
            <person name="Khan S.A."/>
        </authorList>
    </citation>
    <scope>NUCLEOTIDE SEQUENCE [LARGE SCALE GENOMIC DNA]</scope>
    <source>
        <strain evidence="11">DB-1506</strain>
    </source>
</reference>
<dbReference type="PANTHER" id="PTHR21716:SF53">
    <property type="entry name" value="PERMEASE PERM-RELATED"/>
    <property type="match status" value="1"/>
</dbReference>
<feature type="transmembrane region" description="Helical" evidence="9">
    <location>
        <begin position="326"/>
        <end position="346"/>
    </location>
</feature>
<dbReference type="OrthoDB" id="5792512at2"/>
<keyword evidence="11" id="KW-1185">Reference proteome</keyword>
<feature type="transmembrane region" description="Helical" evidence="9">
    <location>
        <begin position="266"/>
        <end position="285"/>
    </location>
</feature>
<dbReference type="Pfam" id="PF01594">
    <property type="entry name" value="AI-2E_transport"/>
    <property type="match status" value="1"/>
</dbReference>
<dbReference type="RefSeq" id="WP_111471431.1">
    <property type="nucleotide sequence ID" value="NZ_QLIX01000017.1"/>
</dbReference>
<keyword evidence="3" id="KW-0813">Transport</keyword>
<evidence type="ECO:0000256" key="3">
    <source>
        <dbReference type="ARBA" id="ARBA00022448"/>
    </source>
</evidence>
<evidence type="ECO:0000256" key="8">
    <source>
        <dbReference type="SAM" id="MobiDB-lite"/>
    </source>
</evidence>
<comment type="subcellular location">
    <subcellularLocation>
        <location evidence="1">Cell membrane</location>
        <topology evidence="1">Multi-pass membrane protein</topology>
    </subcellularLocation>
</comment>
<feature type="compositionally biased region" description="Low complexity" evidence="8">
    <location>
        <begin position="17"/>
        <end position="39"/>
    </location>
</feature>
<feature type="transmembrane region" description="Helical" evidence="9">
    <location>
        <begin position="115"/>
        <end position="137"/>
    </location>
</feature>
<keyword evidence="6 9" id="KW-1133">Transmembrane helix</keyword>
<organism evidence="10 11">
    <name type="scientific">Roseicella frigidaeris</name>
    <dbReference type="NCBI Taxonomy" id="2230885"/>
    <lineage>
        <taxon>Bacteria</taxon>
        <taxon>Pseudomonadati</taxon>
        <taxon>Pseudomonadota</taxon>
        <taxon>Alphaproteobacteria</taxon>
        <taxon>Acetobacterales</taxon>
        <taxon>Roseomonadaceae</taxon>
        <taxon>Roseicella</taxon>
    </lineage>
</organism>
<evidence type="ECO:0000256" key="1">
    <source>
        <dbReference type="ARBA" id="ARBA00004651"/>
    </source>
</evidence>
<keyword evidence="5 9" id="KW-0812">Transmembrane</keyword>
<evidence type="ECO:0000256" key="4">
    <source>
        <dbReference type="ARBA" id="ARBA00022475"/>
    </source>
</evidence>
<feature type="compositionally biased region" description="Low complexity" evidence="8">
    <location>
        <begin position="1"/>
        <end position="10"/>
    </location>
</feature>
<dbReference type="PANTHER" id="PTHR21716">
    <property type="entry name" value="TRANSMEMBRANE PROTEIN"/>
    <property type="match status" value="1"/>
</dbReference>
<dbReference type="Proteomes" id="UP000249065">
    <property type="component" value="Unassembled WGS sequence"/>
</dbReference>
<sequence>MTLLPAGRGAPRPPATGPLAAPATTPTTTPAAAPAAEPPARARAEPPRPAGAARVSTRGQRIALFAGLGGALLLALWLFSQILTPFVLAAVIAYFLDPVATRLSRVGLPRGLAALLLVLGMVAVALLGLLLLYPLLISQVTVLLQRLPSYVLGVGQAVRDALIVLSARLGPDVFDTRLQDLAVGQAGAIISWLGTSVARLLGGGVALFNVFTLVTVTPVVAFYLLRDWPRMVLRMDAWLPRRSASTLRQLARDTDRLLSAWLRGQLLCCALLAVYYAAALSAIGLELGLTVGLLSGILSFIPYIGSITGLLTALGLALAQFGTWNGVLTVLAIFLTGQVVEGYIIYPRLLGDRVELHAVWVIFALFAGGVAFGFLGVLLAVPIAAVAGVIARYWLRRYLESPLYLDPPRTGL</sequence>
<feature type="transmembrane region" description="Helical" evidence="9">
    <location>
        <begin position="207"/>
        <end position="225"/>
    </location>
</feature>
<dbReference type="AlphaFoldDB" id="A0A327M3Y2"/>
<evidence type="ECO:0000313" key="11">
    <source>
        <dbReference type="Proteomes" id="UP000249065"/>
    </source>
</evidence>
<evidence type="ECO:0000313" key="10">
    <source>
        <dbReference type="EMBL" id="RAI57459.1"/>
    </source>
</evidence>
<accession>A0A327M3Y2</accession>
<keyword evidence="7 9" id="KW-0472">Membrane</keyword>
<evidence type="ECO:0000256" key="2">
    <source>
        <dbReference type="ARBA" id="ARBA00009773"/>
    </source>
</evidence>
<comment type="caution">
    <text evidence="10">The sequence shown here is derived from an EMBL/GenBank/DDBJ whole genome shotgun (WGS) entry which is preliminary data.</text>
</comment>